<proteinExistence type="predicted"/>
<keyword evidence="2" id="KW-0812">Transmembrane</keyword>
<evidence type="ECO:0000256" key="2">
    <source>
        <dbReference type="SAM" id="Phobius"/>
    </source>
</evidence>
<evidence type="ECO:0000313" key="3">
    <source>
        <dbReference type="EMBL" id="AND28372.1"/>
    </source>
</evidence>
<sequence>MKNQMNLLVKVLLVVPIAFLFFFSNMTNETIVSANNGDYKTWKQYEGDWADRLYVSKYGQYKFGDHVGMANKSKGMGTMADWGCYLTAMAIQIGKSGTGPADNDPWKFAEHMHKGGYMLAGNDSLVQNEKDGVNTYTGGKFRAHEPFRQDVGGKSKEQKIAAIKAVLDAGGYPIVRVGLNGGTHFVAVDRIEGDKVVLMDPGSSKDDLFAKYGSTVNQVRFFESDTPSTNANGNGTGGGAQQPTGEGGAQPQQPTKEQQEKINIARMEWDEGKIKGLPKPRNWEEDPVQIAHLSELDTIQHQSLEKWKKEVKQEEKIDMVKYARTGLMLIGILLLVFSLIYLVAYMFDRVSMFEFKLFEWLTLGKLTPSATGDSTFLRNKEQQYGPKLVNLRDFLIVEFLLIGLSMLLLSGSIFYVIEVIIDFFRAMTNYISNL</sequence>
<gene>
    <name evidence="3" type="ORF">ATN07_30665</name>
</gene>
<feature type="transmembrane region" description="Helical" evidence="2">
    <location>
        <begin position="394"/>
        <end position="417"/>
    </location>
</feature>
<keyword evidence="3" id="KW-0614">Plasmid</keyword>
<name>A0A160LHZ3_BACTI</name>
<feature type="region of interest" description="Disordered" evidence="1">
    <location>
        <begin position="224"/>
        <end position="259"/>
    </location>
</feature>
<dbReference type="AlphaFoldDB" id="A0A160LHZ3"/>
<dbReference type="EMBL" id="CP013277">
    <property type="protein sequence ID" value="AND28372.1"/>
    <property type="molecule type" value="Genomic_DNA"/>
</dbReference>
<accession>A0A160LHZ3</accession>
<geneLocation type="plasmid" evidence="3">
    <name>pAM65-52-2-350K</name>
</geneLocation>
<keyword evidence="2" id="KW-0472">Membrane</keyword>
<feature type="compositionally biased region" description="Gly residues" evidence="1">
    <location>
        <begin position="234"/>
        <end position="248"/>
    </location>
</feature>
<evidence type="ECO:0000256" key="1">
    <source>
        <dbReference type="SAM" id="MobiDB-lite"/>
    </source>
</evidence>
<feature type="transmembrane region" description="Helical" evidence="2">
    <location>
        <begin position="326"/>
        <end position="347"/>
    </location>
</feature>
<organism evidence="3">
    <name type="scientific">Bacillus thuringiensis subsp. israelensis</name>
    <dbReference type="NCBI Taxonomy" id="1430"/>
    <lineage>
        <taxon>Bacteria</taxon>
        <taxon>Bacillati</taxon>
        <taxon>Bacillota</taxon>
        <taxon>Bacilli</taxon>
        <taxon>Bacillales</taxon>
        <taxon>Bacillaceae</taxon>
        <taxon>Bacillus</taxon>
        <taxon>Bacillus cereus group</taxon>
    </lineage>
</organism>
<reference evidence="3" key="1">
    <citation type="journal article" date="2017" name="Res. Microbiol.">
        <title>Comparative genomics of extrachromosomal elements in Bacillus thuringiensis subsp. israelensis.</title>
        <authorList>
            <person name="Bolotin A."/>
            <person name="Gillis A."/>
            <person name="Sanchis V."/>
            <person name="Nielsen-LeRoux C."/>
            <person name="Mahillon J."/>
            <person name="Lereclus D."/>
            <person name="Sorokin A."/>
        </authorList>
    </citation>
    <scope>NUCLEOTIDE SEQUENCE</scope>
    <source>
        <strain evidence="3">AM65-52</strain>
        <plasmid evidence="3">pAM65-52-2-350K</plasmid>
    </source>
</reference>
<dbReference type="RefSeq" id="WP_000795854.1">
    <property type="nucleotide sequence ID" value="NZ_CP013277.1"/>
</dbReference>
<keyword evidence="2" id="KW-1133">Transmembrane helix</keyword>
<protein>
    <submittedName>
        <fullName evidence="3">N-acetylmuramoyl-L-alanine amidase</fullName>
    </submittedName>
</protein>